<name>A0A1I1FGB7_9GAMM</name>
<organism evidence="1 2">
    <name type="scientific">Pseudoalteromonas denitrificans DSM 6059</name>
    <dbReference type="NCBI Taxonomy" id="1123010"/>
    <lineage>
        <taxon>Bacteria</taxon>
        <taxon>Pseudomonadati</taxon>
        <taxon>Pseudomonadota</taxon>
        <taxon>Gammaproteobacteria</taxon>
        <taxon>Alteromonadales</taxon>
        <taxon>Pseudoalteromonadaceae</taxon>
        <taxon>Pseudoalteromonas</taxon>
    </lineage>
</organism>
<evidence type="ECO:0000313" key="2">
    <source>
        <dbReference type="Proteomes" id="UP000198862"/>
    </source>
</evidence>
<dbReference type="STRING" id="1123010.SAMN02745724_00611"/>
<reference evidence="1 2" key="1">
    <citation type="submission" date="2016-10" db="EMBL/GenBank/DDBJ databases">
        <authorList>
            <person name="de Groot N.N."/>
        </authorList>
    </citation>
    <scope>NUCLEOTIDE SEQUENCE [LARGE SCALE GENOMIC DNA]</scope>
    <source>
        <strain evidence="1 2">DSM 6059</strain>
    </source>
</reference>
<gene>
    <name evidence="1" type="ORF">SAMN02745724_00611</name>
</gene>
<dbReference type="Proteomes" id="UP000198862">
    <property type="component" value="Unassembled WGS sequence"/>
</dbReference>
<dbReference type="AlphaFoldDB" id="A0A1I1FGB7"/>
<dbReference type="EMBL" id="FOLO01000003">
    <property type="protein sequence ID" value="SFB97996.1"/>
    <property type="molecule type" value="Genomic_DNA"/>
</dbReference>
<accession>A0A1I1FGB7</accession>
<protein>
    <recommendedName>
        <fullName evidence="3">Plasmid segregation centromere-binding protein ParG</fullName>
    </recommendedName>
</protein>
<sequence>MSLADLKRKAAAKKHKKLDVDDFIEDAAAYAKGQSVISQNKITGSDIKKPRHRNYKNATFTLSPSNIEQLNELAEHTGFAKSRILRLLIEKLADGSDIEINALLESLEKKNKP</sequence>
<dbReference type="GO" id="GO:0006355">
    <property type="term" value="P:regulation of DNA-templated transcription"/>
    <property type="evidence" value="ECO:0007669"/>
    <property type="project" value="InterPro"/>
</dbReference>
<proteinExistence type="predicted"/>
<dbReference type="OrthoDB" id="6316054at2"/>
<dbReference type="RefSeq" id="WP_091979810.1">
    <property type="nucleotide sequence ID" value="NZ_FOLO01000003.1"/>
</dbReference>
<dbReference type="Gene3D" id="1.10.1220.10">
    <property type="entry name" value="Met repressor-like"/>
    <property type="match status" value="1"/>
</dbReference>
<keyword evidence="2" id="KW-1185">Reference proteome</keyword>
<dbReference type="InterPro" id="IPR013321">
    <property type="entry name" value="Arc_rbn_hlx_hlx"/>
</dbReference>
<evidence type="ECO:0008006" key="3">
    <source>
        <dbReference type="Google" id="ProtNLM"/>
    </source>
</evidence>
<evidence type="ECO:0000313" key="1">
    <source>
        <dbReference type="EMBL" id="SFB97996.1"/>
    </source>
</evidence>